<evidence type="ECO:0000313" key="2">
    <source>
        <dbReference type="EMBL" id="CAL6011784.1"/>
    </source>
</evidence>
<dbReference type="EMBL" id="CATOUU010000042">
    <property type="protein sequence ID" value="CAI9913971.1"/>
    <property type="molecule type" value="Genomic_DNA"/>
</dbReference>
<protein>
    <submittedName>
        <fullName evidence="2">Hypothetical_protein</fullName>
    </submittedName>
</protein>
<proteinExistence type="predicted"/>
<organism evidence="1">
    <name type="scientific">Hexamita inflata</name>
    <dbReference type="NCBI Taxonomy" id="28002"/>
    <lineage>
        <taxon>Eukaryota</taxon>
        <taxon>Metamonada</taxon>
        <taxon>Diplomonadida</taxon>
        <taxon>Hexamitidae</taxon>
        <taxon>Hexamitinae</taxon>
        <taxon>Hexamita</taxon>
    </lineage>
</organism>
<reference evidence="2 3" key="2">
    <citation type="submission" date="2024-07" db="EMBL/GenBank/DDBJ databases">
        <authorList>
            <person name="Akdeniz Z."/>
        </authorList>
    </citation>
    <scope>NUCLEOTIDE SEQUENCE [LARGE SCALE GENOMIC DNA]</scope>
</reference>
<dbReference type="EMBL" id="CAXDID020000065">
    <property type="protein sequence ID" value="CAL6011784.1"/>
    <property type="molecule type" value="Genomic_DNA"/>
</dbReference>
<accession>A0AA86N775</accession>
<name>A0AA86N775_9EUKA</name>
<reference evidence="1" key="1">
    <citation type="submission" date="2023-06" db="EMBL/GenBank/DDBJ databases">
        <authorList>
            <person name="Kurt Z."/>
        </authorList>
    </citation>
    <scope>NUCLEOTIDE SEQUENCE</scope>
</reference>
<sequence length="103" mass="12179">MNSRLQQIKQLQSKIQRSRNTCSYQLPPLSPKCNSDNSGTLLLEARKRQELDKMNNTSKRRLIDILTETSIENSLEMTQTDLKQDCYIRTFNDQYQYLDLDFL</sequence>
<dbReference type="AlphaFoldDB" id="A0AA86N775"/>
<comment type="caution">
    <text evidence="1">The sequence shown here is derived from an EMBL/GenBank/DDBJ whole genome shotgun (WGS) entry which is preliminary data.</text>
</comment>
<dbReference type="Proteomes" id="UP001642409">
    <property type="component" value="Unassembled WGS sequence"/>
</dbReference>
<gene>
    <name evidence="1" type="ORF">HINF_LOCUS1616</name>
    <name evidence="2" type="ORF">HINF_LOCUS22986</name>
</gene>
<keyword evidence="3" id="KW-1185">Reference proteome</keyword>
<evidence type="ECO:0000313" key="3">
    <source>
        <dbReference type="Proteomes" id="UP001642409"/>
    </source>
</evidence>
<evidence type="ECO:0000313" key="1">
    <source>
        <dbReference type="EMBL" id="CAI9913971.1"/>
    </source>
</evidence>